<name>A0A024FU64_9STRA</name>
<gene>
    <name evidence="1" type="ORF">BN9_080420</name>
</gene>
<evidence type="ECO:0000313" key="2">
    <source>
        <dbReference type="Proteomes" id="UP000053237"/>
    </source>
</evidence>
<evidence type="ECO:0000313" key="1">
    <source>
        <dbReference type="EMBL" id="CCI10204.1"/>
    </source>
</evidence>
<organism evidence="1 2">
    <name type="scientific">Albugo candida</name>
    <dbReference type="NCBI Taxonomy" id="65357"/>
    <lineage>
        <taxon>Eukaryota</taxon>
        <taxon>Sar</taxon>
        <taxon>Stramenopiles</taxon>
        <taxon>Oomycota</taxon>
        <taxon>Peronosporomycetes</taxon>
        <taxon>Albuginales</taxon>
        <taxon>Albuginaceae</taxon>
        <taxon>Albugo</taxon>
    </lineage>
</organism>
<dbReference type="AlphaFoldDB" id="A0A024FU64"/>
<reference evidence="1 2" key="1">
    <citation type="submission" date="2012-05" db="EMBL/GenBank/DDBJ databases">
        <title>Recombination and specialization in a pathogen metapopulation.</title>
        <authorList>
            <person name="Gardiner A."/>
            <person name="Kemen E."/>
            <person name="Schultz-Larsen T."/>
            <person name="MacLean D."/>
            <person name="Van Oosterhout C."/>
            <person name="Jones J.D.G."/>
        </authorList>
    </citation>
    <scope>NUCLEOTIDE SEQUENCE [LARGE SCALE GENOMIC DNA]</scope>
    <source>
        <strain evidence="1 2">Ac Nc2</strain>
    </source>
</reference>
<dbReference type="Proteomes" id="UP000053237">
    <property type="component" value="Unassembled WGS sequence"/>
</dbReference>
<comment type="caution">
    <text evidence="1">The sequence shown here is derived from an EMBL/GenBank/DDBJ whole genome shotgun (WGS) entry which is preliminary data.</text>
</comment>
<dbReference type="EMBL" id="CAIX01000150">
    <property type="protein sequence ID" value="CCI10204.1"/>
    <property type="molecule type" value="Genomic_DNA"/>
</dbReference>
<keyword evidence="2" id="KW-1185">Reference proteome</keyword>
<accession>A0A024FU64</accession>
<proteinExistence type="predicted"/>
<dbReference type="InParanoid" id="A0A024FU64"/>
<protein>
    <submittedName>
        <fullName evidence="1">Uncharacterized protein</fullName>
    </submittedName>
</protein>
<sequence length="123" mass="13848">MSFKTSKYSGAARIAKAWPKYKLHRKQAFGSKEHALSFPSQVSNFIISTSHGAVAVQSRLNFGNFLKLEKIWQVKTLETFVTASDLSIDVFDLVSSNVVYNFIIHKNQSNSPRNFQSKFQASA</sequence>